<dbReference type="EMBL" id="SMKE01000578">
    <property type="protein sequence ID" value="TDB89820.1"/>
    <property type="molecule type" value="Genomic_DNA"/>
</dbReference>
<evidence type="ECO:0000256" key="3">
    <source>
        <dbReference type="ARBA" id="ARBA00022989"/>
    </source>
</evidence>
<keyword evidence="3 5" id="KW-1133">Transmembrane helix</keyword>
<dbReference type="PROSITE" id="PS50929">
    <property type="entry name" value="ABC_TM1F"/>
    <property type="match status" value="1"/>
</dbReference>
<keyword evidence="2 5" id="KW-0812">Transmembrane</keyword>
<keyword evidence="4 5" id="KW-0472">Membrane</keyword>
<dbReference type="GO" id="GO:0005524">
    <property type="term" value="F:ATP binding"/>
    <property type="evidence" value="ECO:0007669"/>
    <property type="project" value="UniProtKB-KW"/>
</dbReference>
<feature type="transmembrane region" description="Helical" evidence="5">
    <location>
        <begin position="34"/>
        <end position="57"/>
    </location>
</feature>
<dbReference type="PANTHER" id="PTHR43394:SF1">
    <property type="entry name" value="ATP-BINDING CASSETTE SUB-FAMILY B MEMBER 10, MITOCHONDRIAL"/>
    <property type="match status" value="1"/>
</dbReference>
<gene>
    <name evidence="7" type="ORF">E1091_14520</name>
</gene>
<dbReference type="Gene3D" id="1.20.1560.10">
    <property type="entry name" value="ABC transporter type 1, transmembrane domain"/>
    <property type="match status" value="1"/>
</dbReference>
<proteinExistence type="predicted"/>
<comment type="caution">
    <text evidence="7">The sequence shown here is derived from an EMBL/GenBank/DDBJ whole genome shotgun (WGS) entry which is preliminary data.</text>
</comment>
<keyword evidence="8" id="KW-1185">Reference proteome</keyword>
<dbReference type="PANTHER" id="PTHR43394">
    <property type="entry name" value="ATP-DEPENDENT PERMEASE MDL1, MITOCHONDRIAL"/>
    <property type="match status" value="1"/>
</dbReference>
<comment type="subcellular location">
    <subcellularLocation>
        <location evidence="1">Cell membrane</location>
        <topology evidence="1">Multi-pass membrane protein</topology>
    </subcellularLocation>
</comment>
<keyword evidence="7" id="KW-0067">ATP-binding</keyword>
<accession>A0ABY2DEI0</accession>
<feature type="transmembrane region" description="Helical" evidence="5">
    <location>
        <begin position="183"/>
        <end position="199"/>
    </location>
</feature>
<feature type="transmembrane region" description="Helical" evidence="5">
    <location>
        <begin position="158"/>
        <end position="177"/>
    </location>
</feature>
<protein>
    <submittedName>
        <fullName evidence="7">ABC transporter ATP-binding protein</fullName>
    </submittedName>
</protein>
<feature type="transmembrane region" description="Helical" evidence="5">
    <location>
        <begin position="77"/>
        <end position="99"/>
    </location>
</feature>
<organism evidence="7 8">
    <name type="scientific">Micromonospora fluostatini</name>
    <dbReference type="NCBI Taxonomy" id="1629071"/>
    <lineage>
        <taxon>Bacteria</taxon>
        <taxon>Bacillati</taxon>
        <taxon>Actinomycetota</taxon>
        <taxon>Actinomycetes</taxon>
        <taxon>Micromonosporales</taxon>
        <taxon>Micromonosporaceae</taxon>
        <taxon>Micromonospora</taxon>
    </lineage>
</organism>
<dbReference type="SUPFAM" id="SSF90123">
    <property type="entry name" value="ABC transporter transmembrane region"/>
    <property type="match status" value="1"/>
</dbReference>
<evidence type="ECO:0000256" key="1">
    <source>
        <dbReference type="ARBA" id="ARBA00004651"/>
    </source>
</evidence>
<evidence type="ECO:0000313" key="8">
    <source>
        <dbReference type="Proteomes" id="UP000295626"/>
    </source>
</evidence>
<keyword evidence="7" id="KW-0547">Nucleotide-binding</keyword>
<reference evidence="7 8" key="1">
    <citation type="submission" date="2019-02" db="EMBL/GenBank/DDBJ databases">
        <title>Draft genome sequences of novel Actinobacteria.</title>
        <authorList>
            <person name="Sahin N."/>
            <person name="Ay H."/>
            <person name="Saygin H."/>
        </authorList>
    </citation>
    <scope>NUCLEOTIDE SEQUENCE [LARGE SCALE GENOMIC DNA]</scope>
    <source>
        <strain evidence="7 8">JCM 30529</strain>
    </source>
</reference>
<sequence length="223" mass="23963">MSATTSTDRRQSPPTGSASTWQTLRRGLALSPELRVGLAGTLALALVYMVGRVAVPVAVQQGIDRGLTVPGGPDLDVITTVVLLTAAVLVVTTTCGYLMTRRLFVVSETALANVRTRAFRHVHDLSMLHQQSERRGSLVSRVTSDVDQITQFLQWGGVLLLVNLGQLVVTTVVMLAYSWQLTLVVFAAFGPAVLVIRVLQQRLGAAYGVVRQRMGTLLAAIGE</sequence>
<dbReference type="InterPro" id="IPR011527">
    <property type="entry name" value="ABC1_TM_dom"/>
</dbReference>
<dbReference type="Pfam" id="PF00664">
    <property type="entry name" value="ABC_membrane"/>
    <property type="match status" value="1"/>
</dbReference>
<dbReference type="Proteomes" id="UP000295626">
    <property type="component" value="Unassembled WGS sequence"/>
</dbReference>
<evidence type="ECO:0000313" key="7">
    <source>
        <dbReference type="EMBL" id="TDB89820.1"/>
    </source>
</evidence>
<evidence type="ECO:0000259" key="6">
    <source>
        <dbReference type="PROSITE" id="PS50929"/>
    </source>
</evidence>
<evidence type="ECO:0000256" key="2">
    <source>
        <dbReference type="ARBA" id="ARBA00022692"/>
    </source>
</evidence>
<name>A0ABY2DEI0_9ACTN</name>
<evidence type="ECO:0000256" key="4">
    <source>
        <dbReference type="ARBA" id="ARBA00023136"/>
    </source>
</evidence>
<evidence type="ECO:0000256" key="5">
    <source>
        <dbReference type="SAM" id="Phobius"/>
    </source>
</evidence>
<feature type="domain" description="ABC transmembrane type-1" evidence="6">
    <location>
        <begin position="39"/>
        <end position="223"/>
    </location>
</feature>
<feature type="non-terminal residue" evidence="7">
    <location>
        <position position="223"/>
    </location>
</feature>
<dbReference type="InterPro" id="IPR036640">
    <property type="entry name" value="ABC1_TM_sf"/>
</dbReference>
<dbReference type="InterPro" id="IPR039421">
    <property type="entry name" value="Type_1_exporter"/>
</dbReference>